<dbReference type="AlphaFoldDB" id="A0A6C0JYH8"/>
<proteinExistence type="predicted"/>
<protein>
    <submittedName>
        <fullName evidence="1">Uncharacterized protein</fullName>
    </submittedName>
</protein>
<dbReference type="EMBL" id="MN740769">
    <property type="protein sequence ID" value="QHU10529.1"/>
    <property type="molecule type" value="Genomic_DNA"/>
</dbReference>
<sequence length="113" mass="13364">MTHVLRIVLPTVVVDIIKEFTGEACWRRGKFIHIHRIPRNDFRYTMLQRRPKIKQVNYDAVGNVKAGCAWFKLPNNKFVVINVIHGLYWNNGYYIKGDIWNMCYNGTTITHRV</sequence>
<evidence type="ECO:0000313" key="1">
    <source>
        <dbReference type="EMBL" id="QHU10529.1"/>
    </source>
</evidence>
<organism evidence="1">
    <name type="scientific">viral metagenome</name>
    <dbReference type="NCBI Taxonomy" id="1070528"/>
    <lineage>
        <taxon>unclassified sequences</taxon>
        <taxon>metagenomes</taxon>
        <taxon>organismal metagenomes</taxon>
    </lineage>
</organism>
<accession>A0A6C0JYH8</accession>
<name>A0A6C0JYH8_9ZZZZ</name>
<reference evidence="1" key="1">
    <citation type="journal article" date="2020" name="Nature">
        <title>Giant virus diversity and host interactions through global metagenomics.</title>
        <authorList>
            <person name="Schulz F."/>
            <person name="Roux S."/>
            <person name="Paez-Espino D."/>
            <person name="Jungbluth S."/>
            <person name="Walsh D.A."/>
            <person name="Denef V.J."/>
            <person name="McMahon K.D."/>
            <person name="Konstantinidis K.T."/>
            <person name="Eloe-Fadrosh E.A."/>
            <person name="Kyrpides N.C."/>
            <person name="Woyke T."/>
        </authorList>
    </citation>
    <scope>NUCLEOTIDE SEQUENCE</scope>
    <source>
        <strain evidence="1">GVMAG-S-1101165-83</strain>
    </source>
</reference>